<dbReference type="Proteomes" id="UP000238937">
    <property type="component" value="Unassembled WGS sequence"/>
</dbReference>
<gene>
    <name evidence="1" type="ORF">C7B77_07255</name>
</gene>
<comment type="caution">
    <text evidence="1">The sequence shown here is derived from an EMBL/GenBank/DDBJ whole genome shotgun (WGS) entry which is preliminary data.</text>
</comment>
<proteinExistence type="predicted"/>
<protein>
    <submittedName>
        <fullName evidence="1">Uncharacterized protein</fullName>
    </submittedName>
</protein>
<sequence>MSRASESITRVDVRFPNEIYDAVQQIAIKDGARTHHISQKVQVSPTIVKLVQLGLDALNGKLPDSEDNVSDMLSGNVPDRKNALSAIVAEVSDKVLESLETAISPVKERMEYLDGLSNAAWVELKNDLWLERERINILVRELTAKSYLDPSSSFSVASNQLPDKETTLSVTISDKMPSTNAENVSDNMPDTKILISDTGVSITDELPDNKPDIPDIISDINEHLSDKLSDKYGIISDRLTKTENIPSDDSSNSEYVSDDVQVQAIEKASGETPQSFSFAGFHNWIELDQPDKQNKANGDIAIAIAKEKGLGDWKMDSKTRKFTKTNSGDN</sequence>
<dbReference type="AlphaFoldDB" id="A0A2T1GJ92"/>
<accession>A0A2T1GJ92</accession>
<evidence type="ECO:0000313" key="1">
    <source>
        <dbReference type="EMBL" id="PSB57750.1"/>
    </source>
</evidence>
<reference evidence="1 2" key="1">
    <citation type="submission" date="2018-03" db="EMBL/GenBank/DDBJ databases">
        <title>The ancient ancestry and fast evolution of plastids.</title>
        <authorList>
            <person name="Moore K.R."/>
            <person name="Magnabosco C."/>
            <person name="Momper L."/>
            <person name="Gold D.A."/>
            <person name="Bosak T."/>
            <person name="Fournier G.P."/>
        </authorList>
    </citation>
    <scope>NUCLEOTIDE SEQUENCE [LARGE SCALE GENOMIC DNA]</scope>
    <source>
        <strain evidence="1 2">CCALA 037</strain>
    </source>
</reference>
<name>A0A2T1GJ92_9CYAN</name>
<evidence type="ECO:0000313" key="2">
    <source>
        <dbReference type="Proteomes" id="UP000238937"/>
    </source>
</evidence>
<dbReference type="EMBL" id="PVWO01000063">
    <property type="protein sequence ID" value="PSB57750.1"/>
    <property type="molecule type" value="Genomic_DNA"/>
</dbReference>
<organism evidence="1 2">
    <name type="scientific">Chamaesiphon polymorphus CCALA 037</name>
    <dbReference type="NCBI Taxonomy" id="2107692"/>
    <lineage>
        <taxon>Bacteria</taxon>
        <taxon>Bacillati</taxon>
        <taxon>Cyanobacteriota</taxon>
        <taxon>Cyanophyceae</taxon>
        <taxon>Gomontiellales</taxon>
        <taxon>Chamaesiphonaceae</taxon>
        <taxon>Chamaesiphon</taxon>
    </lineage>
</organism>
<keyword evidence="2" id="KW-1185">Reference proteome</keyword>